<dbReference type="STRING" id="582672.SAMN05216360_1308"/>
<dbReference type="InterPro" id="IPR011050">
    <property type="entry name" value="Pectin_lyase_fold/virulence"/>
</dbReference>
<keyword evidence="5" id="KW-1185">Reference proteome</keyword>
<dbReference type="InterPro" id="IPR010069">
    <property type="entry name" value="CdiA_FHA1_rpt"/>
</dbReference>
<feature type="domain" description="Filamentous haemagglutinin FhaB/tRNA nuclease CdiA-like TPS" evidence="3">
    <location>
        <begin position="57"/>
        <end position="154"/>
    </location>
</feature>
<name>A0A1H0L270_9HYPH</name>
<evidence type="ECO:0000259" key="3">
    <source>
        <dbReference type="SMART" id="SM00912"/>
    </source>
</evidence>
<dbReference type="SMART" id="SM00912">
    <property type="entry name" value="Haemagg_act"/>
    <property type="match status" value="1"/>
</dbReference>
<feature type="chain" id="PRO_5011558177" evidence="2">
    <location>
        <begin position="24"/>
        <end position="671"/>
    </location>
</feature>
<organism evidence="4 5">
    <name type="scientific">Methylobacterium phyllostachyos</name>
    <dbReference type="NCBI Taxonomy" id="582672"/>
    <lineage>
        <taxon>Bacteria</taxon>
        <taxon>Pseudomonadati</taxon>
        <taxon>Pseudomonadota</taxon>
        <taxon>Alphaproteobacteria</taxon>
        <taxon>Hyphomicrobiales</taxon>
        <taxon>Methylobacteriaceae</taxon>
        <taxon>Methylobacterium</taxon>
    </lineage>
</organism>
<evidence type="ECO:0000313" key="4">
    <source>
        <dbReference type="EMBL" id="SDO62071.1"/>
    </source>
</evidence>
<feature type="region of interest" description="Disordered" evidence="1">
    <location>
        <begin position="215"/>
        <end position="237"/>
    </location>
</feature>
<dbReference type="Gene3D" id="2.160.20.10">
    <property type="entry name" value="Single-stranded right-handed beta-helix, Pectin lyase-like"/>
    <property type="match status" value="1"/>
</dbReference>
<proteinExistence type="predicted"/>
<dbReference type="OrthoDB" id="2664633at2"/>
<accession>A0A1H0L270</accession>
<sequence length="671" mass="68720">MSIARHICRVATMHGRFAPILTAACLMNSSSTECSAQYIVPDGGTRTHVISPMGSRVDVSIATATNRGISHNTYSSFSVPTVGANLINSGVNAGLIVNEVTSTSRSLLNGPLEIQGRQAHLVIANPNGITVDGASFLNVGGLVLSTGRVGYDGPGSNASVKVSSGTGDILVEGAGLTGTLSTLQIIAGRLKIDGPVVNEHTSPHAAIGLTAGRAELDLDPSAPPSGTQQSLVKERRSLGGSRPDEILIDVTPRGSVVASRITLAATEQGAGVRFAGRGLASLGEFTIDAGGKVSVSGAEIKAERSVKISGTAVEVLNAPQAQSRVTSTKGAVSLTATAGSIDISGAVTGADRDSDDESTGGAVTLKASGDIRLLSENADRLAIAFAAKGDLVATAGQSIVNDAGRLLANGTVSLAAQRLDNGVGVPGHNSDDRSKEGRLRERLPMAFRRWRGRTATVDTVDFGDVRAPKPQAFVAGSAVSINVTDLVNSGTINGLDGAVVINTARLHNIGTATGSFTYFKECRFGCRSRAFSTLGTYGGQISASRSVLIAASDSLINDYGQITAYGNLKIVSPHVRAIGEIVPDPIKRPAGLYNAFGGPSTQLRFRSLGGEFNAPEGAVTIVSANPVELDGGGITAKANQSIPGGTNPAGAIDPLASTRQHEIGLLREVAR</sequence>
<reference evidence="5" key="1">
    <citation type="submission" date="2016-10" db="EMBL/GenBank/DDBJ databases">
        <authorList>
            <person name="Varghese N."/>
            <person name="Submissions S."/>
        </authorList>
    </citation>
    <scope>NUCLEOTIDE SEQUENCE [LARGE SCALE GENOMIC DNA]</scope>
    <source>
        <strain evidence="5">BL47</strain>
    </source>
</reference>
<protein>
    <submittedName>
        <fullName evidence="4">Filamentous hemagglutinin family N-terminal domain-containing protein</fullName>
    </submittedName>
</protein>
<dbReference type="InterPro" id="IPR012334">
    <property type="entry name" value="Pectin_lyas_fold"/>
</dbReference>
<evidence type="ECO:0000256" key="2">
    <source>
        <dbReference type="SAM" id="SignalP"/>
    </source>
</evidence>
<keyword evidence="2" id="KW-0732">Signal</keyword>
<dbReference type="Pfam" id="PF05860">
    <property type="entry name" value="TPS"/>
    <property type="match status" value="1"/>
</dbReference>
<dbReference type="EMBL" id="FNHS01000030">
    <property type="protein sequence ID" value="SDO62071.1"/>
    <property type="molecule type" value="Genomic_DNA"/>
</dbReference>
<dbReference type="SUPFAM" id="SSF51126">
    <property type="entry name" value="Pectin lyase-like"/>
    <property type="match status" value="1"/>
</dbReference>
<gene>
    <name evidence="4" type="ORF">SAMN05216360_1308</name>
</gene>
<evidence type="ECO:0000313" key="5">
    <source>
        <dbReference type="Proteomes" id="UP000198704"/>
    </source>
</evidence>
<dbReference type="AlphaFoldDB" id="A0A1H0L270"/>
<dbReference type="Proteomes" id="UP000198704">
    <property type="component" value="Unassembled WGS sequence"/>
</dbReference>
<dbReference type="NCBIfam" id="TIGR01901">
    <property type="entry name" value="adhes_NPXG"/>
    <property type="match status" value="1"/>
</dbReference>
<feature type="signal peptide" evidence="2">
    <location>
        <begin position="1"/>
        <end position="23"/>
    </location>
</feature>
<evidence type="ECO:0000256" key="1">
    <source>
        <dbReference type="SAM" id="MobiDB-lite"/>
    </source>
</evidence>
<dbReference type="NCBIfam" id="TIGR01731">
    <property type="entry name" value="fil_hemag_20aa"/>
    <property type="match status" value="2"/>
</dbReference>
<dbReference type="InterPro" id="IPR008638">
    <property type="entry name" value="FhaB/CdiA-like_TPS"/>
</dbReference>
<dbReference type="RefSeq" id="WP_091722717.1">
    <property type="nucleotide sequence ID" value="NZ_FNHS01000030.1"/>
</dbReference>